<reference evidence="2 3" key="1">
    <citation type="submission" date="2023-05" db="EMBL/GenBank/DDBJ databases">
        <title>Actinoplanes sp. NEAU-A12 genome sequencing.</title>
        <authorList>
            <person name="Wang Z.-S."/>
        </authorList>
    </citation>
    <scope>NUCLEOTIDE SEQUENCE [LARGE SCALE GENOMIC DNA]</scope>
    <source>
        <strain evidence="2 3">NEAU-A12</strain>
    </source>
</reference>
<dbReference type="InterPro" id="IPR045598">
    <property type="entry name" value="DUF6457"/>
</dbReference>
<evidence type="ECO:0000313" key="2">
    <source>
        <dbReference type="EMBL" id="MDI6099155.1"/>
    </source>
</evidence>
<name>A0ABT6WHJ5_9ACTN</name>
<sequence>MSELDDWVAEVSAELGLESAEVPVKEVLDVARDVAHNVLRPGAPVTAYLLGLAVGAGADPVEVAARISVLALRRGVSEE</sequence>
<comment type="caution">
    <text evidence="2">The sequence shown here is derived from an EMBL/GenBank/DDBJ whole genome shotgun (WGS) entry which is preliminary data.</text>
</comment>
<proteinExistence type="predicted"/>
<dbReference type="EMBL" id="JASCTH010000006">
    <property type="protein sequence ID" value="MDI6099155.1"/>
    <property type="molecule type" value="Genomic_DNA"/>
</dbReference>
<organism evidence="2 3">
    <name type="scientific">Actinoplanes sandaracinus</name>
    <dbReference type="NCBI Taxonomy" id="3045177"/>
    <lineage>
        <taxon>Bacteria</taxon>
        <taxon>Bacillati</taxon>
        <taxon>Actinomycetota</taxon>
        <taxon>Actinomycetes</taxon>
        <taxon>Micromonosporales</taxon>
        <taxon>Micromonosporaceae</taxon>
        <taxon>Actinoplanes</taxon>
    </lineage>
</organism>
<keyword evidence="3" id="KW-1185">Reference proteome</keyword>
<gene>
    <name evidence="2" type="ORF">QLQ12_11155</name>
</gene>
<dbReference type="Proteomes" id="UP001241758">
    <property type="component" value="Unassembled WGS sequence"/>
</dbReference>
<evidence type="ECO:0000259" key="1">
    <source>
        <dbReference type="Pfam" id="PF20058"/>
    </source>
</evidence>
<protein>
    <submittedName>
        <fullName evidence="2">DUF6457 domain-containing protein</fullName>
    </submittedName>
</protein>
<evidence type="ECO:0000313" key="3">
    <source>
        <dbReference type="Proteomes" id="UP001241758"/>
    </source>
</evidence>
<feature type="domain" description="DUF6457" evidence="1">
    <location>
        <begin position="2"/>
        <end position="72"/>
    </location>
</feature>
<dbReference type="Pfam" id="PF20058">
    <property type="entry name" value="DUF6457"/>
    <property type="match status" value="1"/>
</dbReference>
<accession>A0ABT6WHJ5</accession>
<dbReference type="RefSeq" id="WP_282759186.1">
    <property type="nucleotide sequence ID" value="NZ_JASCTH010000006.1"/>
</dbReference>